<dbReference type="Gene3D" id="3.40.50.150">
    <property type="entry name" value="Vaccinia Virus protein VP39"/>
    <property type="match status" value="1"/>
</dbReference>
<evidence type="ECO:0000259" key="1">
    <source>
        <dbReference type="Pfam" id="PF13649"/>
    </source>
</evidence>
<sequence>MIDTDTYIKQLLDSNPLREPLLRSMIKALRLRKGSHGLDAGCGIGLPALLLAEAIGPTGHVTGLDLSTAFLRYAEKMVMASGFSNQIFFQEGDVSKLSFPNDSFDWAWSVDCAGYPVGDLLPLLRELARVVKPGGAVIILAWSSQCLLPGYPLLEARLNATCSGLAPFVTGKRPEAHFLRALRSFNEAGLKEAEGKTFVGDVQAPMSADLRGALVTVFEMLWGERQPEVSPEDWAEYQRLCRPQSPEFILNLSDYYAFFTYSMFRGRVPD</sequence>
<dbReference type="Pfam" id="PF13649">
    <property type="entry name" value="Methyltransf_25"/>
    <property type="match status" value="1"/>
</dbReference>
<keyword evidence="2" id="KW-0489">Methyltransferase</keyword>
<dbReference type="PANTHER" id="PTHR43591">
    <property type="entry name" value="METHYLTRANSFERASE"/>
    <property type="match status" value="1"/>
</dbReference>
<evidence type="ECO:0000313" key="2">
    <source>
        <dbReference type="EMBL" id="MBU2689339.1"/>
    </source>
</evidence>
<reference evidence="2" key="1">
    <citation type="submission" date="2021-05" db="EMBL/GenBank/DDBJ databases">
        <title>Energy efficiency and biological interactions define the core microbiome of deep oligotrophic groundwater.</title>
        <authorList>
            <person name="Mehrshad M."/>
            <person name="Lopez-Fernandez M."/>
            <person name="Bell E."/>
            <person name="Bernier-Latmani R."/>
            <person name="Bertilsson S."/>
            <person name="Dopson M."/>
        </authorList>
    </citation>
    <scope>NUCLEOTIDE SEQUENCE</scope>
    <source>
        <strain evidence="2">Modern_marine.mb.64</strain>
    </source>
</reference>
<dbReference type="SUPFAM" id="SSF53335">
    <property type="entry name" value="S-adenosyl-L-methionine-dependent methyltransferases"/>
    <property type="match status" value="1"/>
</dbReference>
<dbReference type="GO" id="GO:0032259">
    <property type="term" value="P:methylation"/>
    <property type="evidence" value="ECO:0007669"/>
    <property type="project" value="UniProtKB-KW"/>
</dbReference>
<keyword evidence="2" id="KW-0808">Transferase</keyword>
<dbReference type="AlphaFoldDB" id="A0A948RTA1"/>
<evidence type="ECO:0000313" key="3">
    <source>
        <dbReference type="Proteomes" id="UP000777784"/>
    </source>
</evidence>
<organism evidence="2 3">
    <name type="scientific">Eiseniibacteriota bacterium</name>
    <dbReference type="NCBI Taxonomy" id="2212470"/>
    <lineage>
        <taxon>Bacteria</taxon>
        <taxon>Candidatus Eiseniibacteriota</taxon>
    </lineage>
</organism>
<proteinExistence type="predicted"/>
<dbReference type="Proteomes" id="UP000777784">
    <property type="component" value="Unassembled WGS sequence"/>
</dbReference>
<comment type="caution">
    <text evidence="2">The sequence shown here is derived from an EMBL/GenBank/DDBJ whole genome shotgun (WGS) entry which is preliminary data.</text>
</comment>
<dbReference type="EMBL" id="JAHJDP010000002">
    <property type="protein sequence ID" value="MBU2689339.1"/>
    <property type="molecule type" value="Genomic_DNA"/>
</dbReference>
<dbReference type="PANTHER" id="PTHR43591:SF24">
    <property type="entry name" value="2-METHOXY-6-POLYPRENYL-1,4-BENZOQUINOL METHYLASE, MITOCHONDRIAL"/>
    <property type="match status" value="1"/>
</dbReference>
<gene>
    <name evidence="2" type="ORF">KJ970_00295</name>
</gene>
<accession>A0A948RTA1</accession>
<dbReference type="GO" id="GO:0008168">
    <property type="term" value="F:methyltransferase activity"/>
    <property type="evidence" value="ECO:0007669"/>
    <property type="project" value="UniProtKB-KW"/>
</dbReference>
<protein>
    <submittedName>
        <fullName evidence="2">Class I SAM-dependent methyltransferase</fullName>
    </submittedName>
</protein>
<dbReference type="InterPro" id="IPR041698">
    <property type="entry name" value="Methyltransf_25"/>
</dbReference>
<dbReference type="InterPro" id="IPR029063">
    <property type="entry name" value="SAM-dependent_MTases_sf"/>
</dbReference>
<dbReference type="CDD" id="cd02440">
    <property type="entry name" value="AdoMet_MTases"/>
    <property type="match status" value="1"/>
</dbReference>
<feature type="domain" description="Methyltransferase" evidence="1">
    <location>
        <begin position="38"/>
        <end position="135"/>
    </location>
</feature>
<name>A0A948RTA1_UNCEI</name>